<evidence type="ECO:0000313" key="3">
    <source>
        <dbReference type="Proteomes" id="UP000695022"/>
    </source>
</evidence>
<feature type="compositionally biased region" description="Acidic residues" evidence="1">
    <location>
        <begin position="421"/>
        <end position="431"/>
    </location>
</feature>
<dbReference type="Pfam" id="PF09380">
    <property type="entry name" value="FERM_C"/>
    <property type="match status" value="1"/>
</dbReference>
<dbReference type="SUPFAM" id="SSF50729">
    <property type="entry name" value="PH domain-like"/>
    <property type="match status" value="1"/>
</dbReference>
<dbReference type="SMART" id="SM00295">
    <property type="entry name" value="B41"/>
    <property type="match status" value="1"/>
</dbReference>
<dbReference type="InterPro" id="IPR019749">
    <property type="entry name" value="Band_41_domain"/>
</dbReference>
<feature type="domain" description="FERM" evidence="2">
    <location>
        <begin position="28"/>
        <end position="335"/>
    </location>
</feature>
<dbReference type="PANTHER" id="PTHR13429:SF5">
    <property type="entry name" value="PROTEIN EXPANDED"/>
    <property type="match status" value="1"/>
</dbReference>
<dbReference type="InterPro" id="IPR011993">
    <property type="entry name" value="PH-like_dom_sf"/>
</dbReference>
<dbReference type="InterPro" id="IPR000299">
    <property type="entry name" value="FERM_domain"/>
</dbReference>
<dbReference type="CDD" id="cd13185">
    <property type="entry name" value="FERM_C_FRMD1_FRMD6"/>
    <property type="match status" value="1"/>
</dbReference>
<gene>
    <name evidence="4" type="primary">LOC106815449</name>
</gene>
<dbReference type="InterPro" id="IPR029071">
    <property type="entry name" value="Ubiquitin-like_domsf"/>
</dbReference>
<proteinExistence type="predicted"/>
<dbReference type="Gene3D" id="2.30.29.30">
    <property type="entry name" value="Pleckstrin-homology domain (PH domain)/Phosphotyrosine-binding domain (PTB)"/>
    <property type="match status" value="1"/>
</dbReference>
<dbReference type="RefSeq" id="XP_014675393.1">
    <property type="nucleotide sequence ID" value="XM_014819907.1"/>
</dbReference>
<feature type="region of interest" description="Disordered" evidence="1">
    <location>
        <begin position="1007"/>
        <end position="1034"/>
    </location>
</feature>
<dbReference type="InterPro" id="IPR047145">
    <property type="entry name" value="FRMD6-like"/>
</dbReference>
<protein>
    <submittedName>
        <fullName evidence="4">Uncharacterized protein LOC106815449</fullName>
    </submittedName>
</protein>
<dbReference type="InterPro" id="IPR018980">
    <property type="entry name" value="FERM_PH-like_C"/>
</dbReference>
<reference evidence="4" key="1">
    <citation type="submission" date="2025-08" db="UniProtKB">
        <authorList>
            <consortium name="RefSeq"/>
        </authorList>
    </citation>
    <scope>IDENTIFICATION</scope>
</reference>
<dbReference type="SMART" id="SM01196">
    <property type="entry name" value="FERM_C"/>
    <property type="match status" value="1"/>
</dbReference>
<dbReference type="InterPro" id="IPR035963">
    <property type="entry name" value="FERM_2"/>
</dbReference>
<sequence>MRESAPAGRGVIPGVVVACTTPLPPGKKYVAVTLLTNEQIYVIAEVKSKLKPLYDSACFWLGLKSPSLDIFGLAQIVEEEYHFVDLEKKVNKFAPKNWKSQQSGLDSNGKPTVVFYLQVQFYLDHHLLLTDRISRYLYYLQLRRNLVFTQHLRNEEQCYLLASYALQADLGNFNEDKHVGQYFDPALYLPSWLILLHGPDYAVTHIPVIHRSHRGISRAEAQVQYIIDASREGAAHNMNLHKLKDRKTGTLGSVLIGIHSCGIDVYKVEGGSTALLYSFLWPKIGKLHFEKKKFEIRAEGWPESRKLTYYTGTEFAARYLLTLCQTTHQFNMQIQPRLHEIAKREKQGKSGMRQNRESYIYSDDWDLALEQEYQHTLSFHDFSLLPVGKSSVVDNRFSVISTASSNTTSGIVSDKVHSLDESEDDLYEDEGATSQASADFSSERLEAGMKNQRLYGATSVDSMLALDPGNQLRNDYSTGRSTKKSPRMGILSLAASTPSLKSAASSLGISHEYFDLSEERRKPAMGMLGRPAAGQIYVEGGAPVRLRERCGVAEKRRPKSLGAFPDTIEEINHRGLGALSGLLPEEIKINAALCAANLSQLDSGRFKMHEELSNVTSTSEQTSTSADTEATLAHVQGDSIHQWTSAHDLCNKGNVYKDLLSCCPHSQYRHLPKWLSLGDLDTRNLHSGIPQLEHYDWSDMPDMPGGHMYSRSLSPESSPHFDANDSPYIPEDQIAVRLPPPLSSFRPSARWGMLESDEVAEVVDLVYDEPPSYPAAMRKLTMNMGSGPCTQGTTALPISQSTQQPDSISMMHSVSMAGTTLAVSEATKAGNTTVTPGGHVSQDSVSSVCEAPDVHPVITEIRGLTKSYEGLPLLAALCNDVSLLPPGNKADCKCRVHRHHCHIVGDADPRRWSHAGVQASHMSMVQDEPSRPVSWHYDDRDLNMIHFGDCLNNMSCSCMFRISAMSSCSYNHMSQMSEVSSCCHSSLCQVGDMSTCCLQAQLAHTSHYTPQSRPQPTQIPMKPPPPYRPPQATSSNYQAQNQLFYNDAEIANGIYLTDNSMHNYHKQGMYSNPQHDHDLPCMHSAQYSRDSQHIYKVDGFAHLHARLYNGESIA</sequence>
<organism evidence="3 4">
    <name type="scientific">Priapulus caudatus</name>
    <name type="common">Priapulid worm</name>
    <dbReference type="NCBI Taxonomy" id="37621"/>
    <lineage>
        <taxon>Eukaryota</taxon>
        <taxon>Metazoa</taxon>
        <taxon>Ecdysozoa</taxon>
        <taxon>Scalidophora</taxon>
        <taxon>Priapulida</taxon>
        <taxon>Priapulimorpha</taxon>
        <taxon>Priapulimorphida</taxon>
        <taxon>Priapulidae</taxon>
        <taxon>Priapulus</taxon>
    </lineage>
</organism>
<dbReference type="CDD" id="cd17101">
    <property type="entry name" value="FERM_F1_PTPN13_like"/>
    <property type="match status" value="1"/>
</dbReference>
<dbReference type="SUPFAM" id="SSF54236">
    <property type="entry name" value="Ubiquitin-like"/>
    <property type="match status" value="1"/>
</dbReference>
<dbReference type="InterPro" id="IPR041781">
    <property type="entry name" value="FRMD6-FERM_C"/>
</dbReference>
<dbReference type="InterPro" id="IPR019748">
    <property type="entry name" value="FERM_central"/>
</dbReference>
<evidence type="ECO:0000313" key="4">
    <source>
        <dbReference type="RefSeq" id="XP_014675393.1"/>
    </source>
</evidence>
<keyword evidence="3" id="KW-1185">Reference proteome</keyword>
<dbReference type="InterPro" id="IPR014352">
    <property type="entry name" value="FERM/acyl-CoA-bd_prot_sf"/>
</dbReference>
<accession>A0ABM1ET72</accession>
<dbReference type="PANTHER" id="PTHR13429">
    <property type="entry name" value="FERM DOMAIN (PROTEIN4.1-EZRIN-RADIXIN-MOESIN) FAMILY"/>
    <property type="match status" value="1"/>
</dbReference>
<dbReference type="SUPFAM" id="SSF47031">
    <property type="entry name" value="Second domain of FERM"/>
    <property type="match status" value="1"/>
</dbReference>
<evidence type="ECO:0000256" key="1">
    <source>
        <dbReference type="SAM" id="MobiDB-lite"/>
    </source>
</evidence>
<dbReference type="Proteomes" id="UP000695022">
    <property type="component" value="Unplaced"/>
</dbReference>
<evidence type="ECO:0000259" key="2">
    <source>
        <dbReference type="PROSITE" id="PS50057"/>
    </source>
</evidence>
<dbReference type="Gene3D" id="1.20.80.10">
    <property type="match status" value="1"/>
</dbReference>
<dbReference type="Pfam" id="PF00373">
    <property type="entry name" value="FERM_M"/>
    <property type="match status" value="1"/>
</dbReference>
<dbReference type="GeneID" id="106815449"/>
<dbReference type="CDD" id="cd14473">
    <property type="entry name" value="FERM_B-lobe"/>
    <property type="match status" value="1"/>
</dbReference>
<name>A0ABM1ET72_PRICU</name>
<feature type="region of interest" description="Disordered" evidence="1">
    <location>
        <begin position="408"/>
        <end position="440"/>
    </location>
</feature>
<dbReference type="PROSITE" id="PS50057">
    <property type="entry name" value="FERM_3"/>
    <property type="match status" value="1"/>
</dbReference>